<dbReference type="AlphaFoldDB" id="A0A5N0VFL2"/>
<comment type="cofactor">
    <cofactor evidence="1">
        <name>Mg(2+)</name>
        <dbReference type="ChEBI" id="CHEBI:18420"/>
    </cofactor>
</comment>
<dbReference type="PANTHER" id="PTHR13794:SF58">
    <property type="entry name" value="MITOCHONDRIAL ENOLASE SUPERFAMILY MEMBER 1"/>
    <property type="match status" value="1"/>
</dbReference>
<keyword evidence="3" id="KW-0460">Magnesium</keyword>
<dbReference type="Gene3D" id="3.30.390.10">
    <property type="entry name" value="Enolase-like, N-terminal domain"/>
    <property type="match status" value="1"/>
</dbReference>
<dbReference type="Proteomes" id="UP000319769">
    <property type="component" value="Unassembled WGS sequence"/>
</dbReference>
<dbReference type="InterPro" id="IPR046945">
    <property type="entry name" value="RHMD-like"/>
</dbReference>
<keyword evidence="2" id="KW-0479">Metal-binding</keyword>
<dbReference type="InterPro" id="IPR029065">
    <property type="entry name" value="Enolase_C-like"/>
</dbReference>
<evidence type="ECO:0000256" key="3">
    <source>
        <dbReference type="ARBA" id="ARBA00022842"/>
    </source>
</evidence>
<dbReference type="InterPro" id="IPR029017">
    <property type="entry name" value="Enolase-like_N"/>
</dbReference>
<dbReference type="GO" id="GO:0016052">
    <property type="term" value="P:carbohydrate catabolic process"/>
    <property type="evidence" value="ECO:0007669"/>
    <property type="project" value="TreeGrafter"/>
</dbReference>
<evidence type="ECO:0000256" key="2">
    <source>
        <dbReference type="ARBA" id="ARBA00022723"/>
    </source>
</evidence>
<dbReference type="SUPFAM" id="SSF54826">
    <property type="entry name" value="Enolase N-terminal domain-like"/>
    <property type="match status" value="1"/>
</dbReference>
<dbReference type="SFLD" id="SFLDG00179">
    <property type="entry name" value="mandelate_racemase"/>
    <property type="match status" value="1"/>
</dbReference>
<sequence length="383" mass="40804">MSVISIRATTVGVPLAHPTKIATRILDQRQYLLVEITSDDGHRGVGYTYVGTAGGRTATACLEELLGPVYLGQEEDIEGLWKRAYQETLLTGRRGLVLRVLSALDIALWDLRAVRANVPLAVLLGGSVNAPLPAYASGGYYSPTDDPVAAVAAEIRANRAQGFTDHKIKVGGLSVAQDAERVRAAIGEIAGSGRLALDANNAYQSVPEARRACEVFEAAAGDAGLWWFEEPLSPEAAAGHSALGAQLRTPIATGEIQQTRWEFRPLLEAGGIGYLQVDAGVAGGVTEWRRIAAAAAAFDVPVAPHWHHNLHAHLGAATPNNAVIEHFAIEKSIYNFEELLTEGSRTRFGDGQVHLSDAAGLGIEFDTEVVAKYQLATTTLRSS</sequence>
<dbReference type="RefSeq" id="WP_144747038.1">
    <property type="nucleotide sequence ID" value="NZ_VMNW02000007.1"/>
</dbReference>
<evidence type="ECO:0000313" key="5">
    <source>
        <dbReference type="EMBL" id="KAA9164388.1"/>
    </source>
</evidence>
<gene>
    <name evidence="5" type="ORF">FPZ12_007275</name>
</gene>
<dbReference type="InterPro" id="IPR013342">
    <property type="entry name" value="Mandelate_racemase_C"/>
</dbReference>
<dbReference type="Pfam" id="PF13378">
    <property type="entry name" value="MR_MLE_C"/>
    <property type="match status" value="1"/>
</dbReference>
<dbReference type="SMART" id="SM00922">
    <property type="entry name" value="MR_MLE"/>
    <property type="match status" value="1"/>
</dbReference>
<name>A0A5N0VFL2_9PSEU</name>
<proteinExistence type="predicted"/>
<dbReference type="EMBL" id="VMNW02000007">
    <property type="protein sequence ID" value="KAA9164388.1"/>
    <property type="molecule type" value="Genomic_DNA"/>
</dbReference>
<dbReference type="Pfam" id="PF02746">
    <property type="entry name" value="MR_MLE_N"/>
    <property type="match status" value="1"/>
</dbReference>
<dbReference type="GO" id="GO:0000287">
    <property type="term" value="F:magnesium ion binding"/>
    <property type="evidence" value="ECO:0007669"/>
    <property type="project" value="TreeGrafter"/>
</dbReference>
<feature type="domain" description="Mandelate racemase/muconate lactonizing enzyme C-terminal" evidence="4">
    <location>
        <begin position="148"/>
        <end position="250"/>
    </location>
</feature>
<dbReference type="OrthoDB" id="9796450at2"/>
<dbReference type="GO" id="GO:0016836">
    <property type="term" value="F:hydro-lyase activity"/>
    <property type="evidence" value="ECO:0007669"/>
    <property type="project" value="TreeGrafter"/>
</dbReference>
<dbReference type="PANTHER" id="PTHR13794">
    <property type="entry name" value="ENOLASE SUPERFAMILY, MANDELATE RACEMASE"/>
    <property type="match status" value="1"/>
</dbReference>
<keyword evidence="6" id="KW-1185">Reference proteome</keyword>
<accession>A0A5N0VFL2</accession>
<dbReference type="CDD" id="cd03316">
    <property type="entry name" value="MR_like"/>
    <property type="match status" value="1"/>
</dbReference>
<reference evidence="5" key="1">
    <citation type="submission" date="2019-09" db="EMBL/GenBank/DDBJ databases">
        <authorList>
            <person name="Teo W.F.A."/>
            <person name="Duangmal K."/>
        </authorList>
    </citation>
    <scope>NUCLEOTIDE SEQUENCE [LARGE SCALE GENOMIC DNA]</scope>
    <source>
        <strain evidence="5">K81G1</strain>
    </source>
</reference>
<dbReference type="SUPFAM" id="SSF51604">
    <property type="entry name" value="Enolase C-terminal domain-like"/>
    <property type="match status" value="1"/>
</dbReference>
<dbReference type="InterPro" id="IPR013341">
    <property type="entry name" value="Mandelate_racemase_N_dom"/>
</dbReference>
<dbReference type="Gene3D" id="3.20.20.120">
    <property type="entry name" value="Enolase-like C-terminal domain"/>
    <property type="match status" value="1"/>
</dbReference>
<dbReference type="SFLD" id="SFLDS00001">
    <property type="entry name" value="Enolase"/>
    <property type="match status" value="1"/>
</dbReference>
<comment type="caution">
    <text evidence="5">The sequence shown here is derived from an EMBL/GenBank/DDBJ whole genome shotgun (WGS) entry which is preliminary data.</text>
</comment>
<evidence type="ECO:0000259" key="4">
    <source>
        <dbReference type="SMART" id="SM00922"/>
    </source>
</evidence>
<dbReference type="InterPro" id="IPR036849">
    <property type="entry name" value="Enolase-like_C_sf"/>
</dbReference>
<protein>
    <submittedName>
        <fullName evidence="5">Mandelate racemase/muconate lactonizing enzyme family protein</fullName>
    </submittedName>
</protein>
<evidence type="ECO:0000256" key="1">
    <source>
        <dbReference type="ARBA" id="ARBA00001946"/>
    </source>
</evidence>
<organism evidence="5 6">
    <name type="scientific">Amycolatopsis acidicola</name>
    <dbReference type="NCBI Taxonomy" id="2596893"/>
    <lineage>
        <taxon>Bacteria</taxon>
        <taxon>Bacillati</taxon>
        <taxon>Actinomycetota</taxon>
        <taxon>Actinomycetes</taxon>
        <taxon>Pseudonocardiales</taxon>
        <taxon>Pseudonocardiaceae</taxon>
        <taxon>Amycolatopsis</taxon>
    </lineage>
</organism>
<evidence type="ECO:0000313" key="6">
    <source>
        <dbReference type="Proteomes" id="UP000319769"/>
    </source>
</evidence>